<organism evidence="2">
    <name type="scientific">Ooceraea biroi</name>
    <name type="common">Clonal raider ant</name>
    <name type="synonym">Cerapachys biroi</name>
    <dbReference type="NCBI Taxonomy" id="2015173"/>
    <lineage>
        <taxon>Eukaryota</taxon>
        <taxon>Metazoa</taxon>
        <taxon>Ecdysozoa</taxon>
        <taxon>Arthropoda</taxon>
        <taxon>Hexapoda</taxon>
        <taxon>Insecta</taxon>
        <taxon>Pterygota</taxon>
        <taxon>Neoptera</taxon>
        <taxon>Endopterygota</taxon>
        <taxon>Hymenoptera</taxon>
        <taxon>Apocrita</taxon>
        <taxon>Aculeata</taxon>
        <taxon>Formicoidea</taxon>
        <taxon>Formicidae</taxon>
        <taxon>Dorylinae</taxon>
        <taxon>Ooceraea</taxon>
    </lineage>
</organism>
<evidence type="ECO:0000259" key="1">
    <source>
        <dbReference type="Pfam" id="PF01433"/>
    </source>
</evidence>
<sequence length="146" mass="17388">MNPLSYEVQTPSQIKSLFSYPIYNKAPVILRMIQHIMGNEFQDIIKNYMNTFLKSPTPGDLWNMMQVNMDNPELEEYYIDGYWQVLLQWIPITFTTWEQLDFNNTTPHLWLPPRNSTEYNISVPLTHKDGWIILNLQQTGEYRVLN</sequence>
<dbReference type="Pfam" id="PF01433">
    <property type="entry name" value="Peptidase_M1"/>
    <property type="match status" value="1"/>
</dbReference>
<comment type="caution">
    <text evidence="2">The sequence shown here is derived from an EMBL/GenBank/DDBJ whole genome shotgun (WGS) entry which is preliminary data.</text>
</comment>
<evidence type="ECO:0000313" key="2">
    <source>
        <dbReference type="EMBL" id="RLU18422.1"/>
    </source>
</evidence>
<proteinExistence type="predicted"/>
<dbReference type="GO" id="GO:0042277">
    <property type="term" value="F:peptide binding"/>
    <property type="evidence" value="ECO:0007669"/>
    <property type="project" value="TreeGrafter"/>
</dbReference>
<dbReference type="SUPFAM" id="SSF55486">
    <property type="entry name" value="Metalloproteases ('zincins'), catalytic domain"/>
    <property type="match status" value="1"/>
</dbReference>
<reference evidence="2" key="1">
    <citation type="journal article" date="2018" name="Genome Res.">
        <title>The genomic architecture and molecular evolution of ant odorant receptors.</title>
        <authorList>
            <person name="McKenzie S.K."/>
            <person name="Kronauer D.J.C."/>
        </authorList>
    </citation>
    <scope>NUCLEOTIDE SEQUENCE [LARGE SCALE GENOMIC DNA]</scope>
    <source>
        <strain evidence="2">Clonal line C1</strain>
    </source>
</reference>
<gene>
    <name evidence="2" type="ORF">DMN91_008779</name>
</gene>
<name>A0A3L8DE24_OOCBI</name>
<dbReference type="GO" id="GO:0006508">
    <property type="term" value="P:proteolysis"/>
    <property type="evidence" value="ECO:0007669"/>
    <property type="project" value="TreeGrafter"/>
</dbReference>
<dbReference type="GO" id="GO:0008270">
    <property type="term" value="F:zinc ion binding"/>
    <property type="evidence" value="ECO:0007669"/>
    <property type="project" value="InterPro"/>
</dbReference>
<dbReference type="GO" id="GO:0005615">
    <property type="term" value="C:extracellular space"/>
    <property type="evidence" value="ECO:0007669"/>
    <property type="project" value="TreeGrafter"/>
</dbReference>
<accession>A0A3L8DE24</accession>
<protein>
    <recommendedName>
        <fullName evidence="1">Peptidase M1 membrane alanine aminopeptidase domain-containing protein</fullName>
    </recommendedName>
</protein>
<dbReference type="OrthoDB" id="1736947at2759"/>
<dbReference type="GO" id="GO:0005737">
    <property type="term" value="C:cytoplasm"/>
    <property type="evidence" value="ECO:0007669"/>
    <property type="project" value="TreeGrafter"/>
</dbReference>
<dbReference type="InterPro" id="IPR014782">
    <property type="entry name" value="Peptidase_M1_dom"/>
</dbReference>
<dbReference type="InterPro" id="IPR050344">
    <property type="entry name" value="Peptidase_M1_aminopeptidases"/>
</dbReference>
<dbReference type="PANTHER" id="PTHR11533:SF301">
    <property type="entry name" value="AMINOPEPTIDASE"/>
    <property type="match status" value="1"/>
</dbReference>
<dbReference type="InterPro" id="IPR027268">
    <property type="entry name" value="Peptidase_M4/M1_CTD_sf"/>
</dbReference>
<dbReference type="PANTHER" id="PTHR11533">
    <property type="entry name" value="PROTEASE M1 ZINC METALLOPROTEASE"/>
    <property type="match status" value="1"/>
</dbReference>
<feature type="domain" description="Peptidase M1 membrane alanine aminopeptidase" evidence="1">
    <location>
        <begin position="2"/>
        <end position="70"/>
    </location>
</feature>
<reference evidence="2" key="2">
    <citation type="submission" date="2018-07" db="EMBL/GenBank/DDBJ databases">
        <authorList>
            <person name="Mckenzie S.K."/>
            <person name="Kronauer D.J.C."/>
        </authorList>
    </citation>
    <scope>NUCLEOTIDE SEQUENCE</scope>
    <source>
        <strain evidence="2">Clonal line C1</strain>
    </source>
</reference>
<dbReference type="Gene3D" id="1.10.390.10">
    <property type="entry name" value="Neutral Protease Domain 2"/>
    <property type="match status" value="1"/>
</dbReference>
<dbReference type="GO" id="GO:0016020">
    <property type="term" value="C:membrane"/>
    <property type="evidence" value="ECO:0007669"/>
    <property type="project" value="TreeGrafter"/>
</dbReference>
<dbReference type="GO" id="GO:0070006">
    <property type="term" value="F:metalloaminopeptidase activity"/>
    <property type="evidence" value="ECO:0007669"/>
    <property type="project" value="TreeGrafter"/>
</dbReference>
<dbReference type="EMBL" id="QOIP01000009">
    <property type="protein sequence ID" value="RLU18422.1"/>
    <property type="molecule type" value="Genomic_DNA"/>
</dbReference>
<dbReference type="GO" id="GO:0043171">
    <property type="term" value="P:peptide catabolic process"/>
    <property type="evidence" value="ECO:0007669"/>
    <property type="project" value="TreeGrafter"/>
</dbReference>
<dbReference type="AlphaFoldDB" id="A0A3L8DE24"/>
<dbReference type="Proteomes" id="UP000279307">
    <property type="component" value="Chromosome 9"/>
</dbReference>